<evidence type="ECO:0000313" key="8">
    <source>
        <dbReference type="EMBL" id="MBB6209741.1"/>
    </source>
</evidence>
<organism evidence="8 9">
    <name type="scientific">Novispirillum itersonii</name>
    <name type="common">Aquaspirillum itersonii</name>
    <dbReference type="NCBI Taxonomy" id="189"/>
    <lineage>
        <taxon>Bacteria</taxon>
        <taxon>Pseudomonadati</taxon>
        <taxon>Pseudomonadota</taxon>
        <taxon>Alphaproteobacteria</taxon>
        <taxon>Rhodospirillales</taxon>
        <taxon>Novispirillaceae</taxon>
        <taxon>Novispirillum</taxon>
    </lineage>
</organism>
<dbReference type="RefSeq" id="WP_184262263.1">
    <property type="nucleotide sequence ID" value="NZ_JACIIX010000003.1"/>
</dbReference>
<evidence type="ECO:0000259" key="7">
    <source>
        <dbReference type="Pfam" id="PF03444"/>
    </source>
</evidence>
<proteinExistence type="inferred from homology"/>
<reference evidence="8 9" key="1">
    <citation type="submission" date="2020-08" db="EMBL/GenBank/DDBJ databases">
        <title>Genomic Encyclopedia of Type Strains, Phase IV (KMG-IV): sequencing the most valuable type-strain genomes for metagenomic binning, comparative biology and taxonomic classification.</title>
        <authorList>
            <person name="Goeker M."/>
        </authorList>
    </citation>
    <scope>NUCLEOTIDE SEQUENCE [LARGE SCALE GENOMIC DNA]</scope>
    <source>
        <strain evidence="8 9">DSM 11590</strain>
    </source>
</reference>
<gene>
    <name evidence="5" type="primary">hrcA</name>
    <name evidence="8" type="ORF">FHS48_001149</name>
</gene>
<dbReference type="HAMAP" id="MF_00081">
    <property type="entry name" value="HrcA"/>
    <property type="match status" value="1"/>
</dbReference>
<dbReference type="Pfam" id="PF01628">
    <property type="entry name" value="HrcA"/>
    <property type="match status" value="1"/>
</dbReference>
<protein>
    <recommendedName>
        <fullName evidence="5">Heat-inducible transcription repressor HrcA</fullName>
    </recommendedName>
</protein>
<dbReference type="InterPro" id="IPR036390">
    <property type="entry name" value="WH_DNA-bd_sf"/>
</dbReference>
<dbReference type="InterPro" id="IPR002571">
    <property type="entry name" value="HrcA"/>
</dbReference>
<dbReference type="InterPro" id="IPR005104">
    <property type="entry name" value="WHTH_HrcA_DNA-bd"/>
</dbReference>
<feature type="domain" description="Heat-inducible transcription repressor HrcA C-terminal" evidence="6">
    <location>
        <begin position="109"/>
        <end position="331"/>
    </location>
</feature>
<dbReference type="Gene3D" id="3.30.390.60">
    <property type="entry name" value="Heat-inducible transcription repressor hrca homolog, domain 3"/>
    <property type="match status" value="1"/>
</dbReference>
<dbReference type="Gene3D" id="1.10.10.10">
    <property type="entry name" value="Winged helix-like DNA-binding domain superfamily/Winged helix DNA-binding domain"/>
    <property type="match status" value="1"/>
</dbReference>
<evidence type="ECO:0000256" key="1">
    <source>
        <dbReference type="ARBA" id="ARBA00022491"/>
    </source>
</evidence>
<dbReference type="PANTHER" id="PTHR34824">
    <property type="entry name" value="HEAT-INDUCIBLE TRANSCRIPTION REPRESSOR HRCA"/>
    <property type="match status" value="1"/>
</dbReference>
<comment type="caution">
    <text evidence="8">The sequence shown here is derived from an EMBL/GenBank/DDBJ whole genome shotgun (WGS) entry which is preliminary data.</text>
</comment>
<dbReference type="GO" id="GO:0045892">
    <property type="term" value="P:negative regulation of DNA-templated transcription"/>
    <property type="evidence" value="ECO:0007669"/>
    <property type="project" value="UniProtKB-UniRule"/>
</dbReference>
<dbReference type="InterPro" id="IPR023120">
    <property type="entry name" value="WHTH_transcript_rep_HrcA_IDD"/>
</dbReference>
<dbReference type="Pfam" id="PF03444">
    <property type="entry name" value="WHD_HrcA"/>
    <property type="match status" value="1"/>
</dbReference>
<dbReference type="SUPFAM" id="SSF46785">
    <property type="entry name" value="Winged helix' DNA-binding domain"/>
    <property type="match status" value="1"/>
</dbReference>
<keyword evidence="2 5" id="KW-0805">Transcription regulation</keyword>
<dbReference type="SUPFAM" id="SSF55781">
    <property type="entry name" value="GAF domain-like"/>
    <property type="match status" value="1"/>
</dbReference>
<dbReference type="InterPro" id="IPR029016">
    <property type="entry name" value="GAF-like_dom_sf"/>
</dbReference>
<dbReference type="NCBIfam" id="TIGR00331">
    <property type="entry name" value="hrcA"/>
    <property type="match status" value="1"/>
</dbReference>
<evidence type="ECO:0000256" key="4">
    <source>
        <dbReference type="ARBA" id="ARBA00023163"/>
    </source>
</evidence>
<dbReference type="GO" id="GO:0003677">
    <property type="term" value="F:DNA binding"/>
    <property type="evidence" value="ECO:0007669"/>
    <property type="project" value="InterPro"/>
</dbReference>
<dbReference type="EMBL" id="JACIIX010000003">
    <property type="protein sequence ID" value="MBB6209741.1"/>
    <property type="molecule type" value="Genomic_DNA"/>
</dbReference>
<evidence type="ECO:0000313" key="9">
    <source>
        <dbReference type="Proteomes" id="UP000544872"/>
    </source>
</evidence>
<dbReference type="PANTHER" id="PTHR34824:SF1">
    <property type="entry name" value="HEAT-INDUCIBLE TRANSCRIPTION REPRESSOR HRCA"/>
    <property type="match status" value="1"/>
</dbReference>
<dbReference type="Gene3D" id="3.30.450.40">
    <property type="match status" value="1"/>
</dbReference>
<keyword evidence="4 5" id="KW-0804">Transcription</keyword>
<evidence type="ECO:0000259" key="6">
    <source>
        <dbReference type="Pfam" id="PF01628"/>
    </source>
</evidence>
<comment type="similarity">
    <text evidence="5">Belongs to the HrcA family.</text>
</comment>
<evidence type="ECO:0000256" key="5">
    <source>
        <dbReference type="HAMAP-Rule" id="MF_00081"/>
    </source>
</evidence>
<dbReference type="InterPro" id="IPR021153">
    <property type="entry name" value="HrcA_C"/>
</dbReference>
<comment type="function">
    <text evidence="5">Negative regulator of class I heat shock genes (grpE-dnaK-dnaJ and groELS operons). Prevents heat-shock induction of these operons.</text>
</comment>
<dbReference type="Proteomes" id="UP000544872">
    <property type="component" value="Unassembled WGS sequence"/>
</dbReference>
<dbReference type="PIRSF" id="PIRSF005485">
    <property type="entry name" value="HrcA"/>
    <property type="match status" value="1"/>
</dbReference>
<sequence>MTSIAELNERSREVLRLIVDAYVQTGEPVGSRTLSRLMHDSVSPATVRNVMADLEDLGLLYSPHTSAGRLPTEQGLRLFVSGLLEVGRLSDDERIEVETKCRSAGRSVEQVLGEASLMLSGLSQGAGLVLAPKSENALRHIEFVSLGPGRALVVMVSADGVVENRLIEVPHGLPPSALNQASNYLSTHLNGRTLDETRVTVLADLDSKKAQLDELTSRVVQAGLATWSETGSDAALIVRGQANLLNDVHAVGDLERIRTLFDALETREHMLRLLDLVQGADGVQIYIGSENQLFSAAGCSLIVAPYQNSREQIVGAIGVIGPTRINYARIIPLVDYTAKVIGRMIG</sequence>
<keyword evidence="1 5" id="KW-0678">Repressor</keyword>
<dbReference type="InterPro" id="IPR036388">
    <property type="entry name" value="WH-like_DNA-bd_sf"/>
</dbReference>
<evidence type="ECO:0000256" key="3">
    <source>
        <dbReference type="ARBA" id="ARBA00023016"/>
    </source>
</evidence>
<keyword evidence="9" id="KW-1185">Reference proteome</keyword>
<evidence type="ECO:0000256" key="2">
    <source>
        <dbReference type="ARBA" id="ARBA00023015"/>
    </source>
</evidence>
<feature type="domain" description="Winged helix-turn-helix transcription repressor HrcA DNA-binding" evidence="7">
    <location>
        <begin position="7"/>
        <end position="73"/>
    </location>
</feature>
<name>A0A7W9ZDY3_NOVIT</name>
<accession>A0A7W9ZDY3</accession>
<keyword evidence="3 5" id="KW-0346">Stress response</keyword>
<dbReference type="AlphaFoldDB" id="A0A7W9ZDY3"/>